<dbReference type="EC" id="2.7.11.1" evidence="1"/>
<dbReference type="InterPro" id="IPR027417">
    <property type="entry name" value="P-loop_NTPase"/>
</dbReference>
<evidence type="ECO:0000256" key="4">
    <source>
        <dbReference type="ARBA" id="ARBA00022737"/>
    </source>
</evidence>
<evidence type="ECO:0000256" key="1">
    <source>
        <dbReference type="ARBA" id="ARBA00012513"/>
    </source>
</evidence>
<evidence type="ECO:0000313" key="9">
    <source>
        <dbReference type="Proteomes" id="UP000295341"/>
    </source>
</evidence>
<dbReference type="AlphaFoldDB" id="A0A4R7NZ38"/>
<dbReference type="GO" id="GO:0016787">
    <property type="term" value="F:hydrolase activity"/>
    <property type="evidence" value="ECO:0007669"/>
    <property type="project" value="UniProtKB-KW"/>
</dbReference>
<keyword evidence="4" id="KW-0677">Repeat</keyword>
<dbReference type="InterPro" id="IPR010624">
    <property type="entry name" value="KaiC_dom"/>
</dbReference>
<dbReference type="PANTHER" id="PTHR42926">
    <property type="match status" value="1"/>
</dbReference>
<evidence type="ECO:0000313" key="8">
    <source>
        <dbReference type="EMBL" id="TDU26398.1"/>
    </source>
</evidence>
<keyword evidence="9" id="KW-1185">Reference proteome</keyword>
<keyword evidence="3" id="KW-0808">Transferase</keyword>
<reference evidence="8 9" key="1">
    <citation type="submission" date="2019-03" db="EMBL/GenBank/DDBJ databases">
        <title>Genomic Encyclopedia of Type Strains, Phase IV (KMG-IV): sequencing the most valuable type-strain genomes for metagenomic binning, comparative biology and taxonomic classification.</title>
        <authorList>
            <person name="Goeker M."/>
        </authorList>
    </citation>
    <scope>NUCLEOTIDE SEQUENCE [LARGE SCALE GENOMIC DNA]</scope>
    <source>
        <strain evidence="8 9">DSM 26377</strain>
    </source>
</reference>
<evidence type="ECO:0000256" key="2">
    <source>
        <dbReference type="ARBA" id="ARBA00022553"/>
    </source>
</evidence>
<dbReference type="Pfam" id="PF06745">
    <property type="entry name" value="ATPase"/>
    <property type="match status" value="2"/>
</dbReference>
<feature type="domain" description="KaiC" evidence="7">
    <location>
        <begin position="247"/>
        <end position="484"/>
    </location>
</feature>
<keyword evidence="5" id="KW-0418">Kinase</keyword>
<name>A0A4R7NZ38_9GAMM</name>
<dbReference type="InterPro" id="IPR051347">
    <property type="entry name" value="Circadian_clock_KaiC-rel"/>
</dbReference>
<evidence type="ECO:0000256" key="6">
    <source>
        <dbReference type="ARBA" id="ARBA00022801"/>
    </source>
</evidence>
<organism evidence="8 9">
    <name type="scientific">Panacagrimonas perspica</name>
    <dbReference type="NCBI Taxonomy" id="381431"/>
    <lineage>
        <taxon>Bacteria</taxon>
        <taxon>Pseudomonadati</taxon>
        <taxon>Pseudomonadota</taxon>
        <taxon>Gammaproteobacteria</taxon>
        <taxon>Nevskiales</taxon>
        <taxon>Nevskiaceae</taxon>
        <taxon>Panacagrimonas</taxon>
    </lineage>
</organism>
<gene>
    <name evidence="8" type="ORF">DFR24_3422</name>
</gene>
<dbReference type="RefSeq" id="WP_162851277.1">
    <property type="nucleotide sequence ID" value="NZ_MWIN01000019.1"/>
</dbReference>
<dbReference type="Gene3D" id="3.40.50.300">
    <property type="entry name" value="P-loop containing nucleotide triphosphate hydrolases"/>
    <property type="match status" value="2"/>
</dbReference>
<dbReference type="PANTHER" id="PTHR42926:SF1">
    <property type="entry name" value="CIRCADIAN CLOCK OSCILLATOR PROTEIN KAIC 1"/>
    <property type="match status" value="1"/>
</dbReference>
<dbReference type="PROSITE" id="PS51146">
    <property type="entry name" value="KAIC"/>
    <property type="match status" value="1"/>
</dbReference>
<dbReference type="InterPro" id="IPR003593">
    <property type="entry name" value="AAA+_ATPase"/>
</dbReference>
<proteinExistence type="predicted"/>
<protein>
    <recommendedName>
        <fullName evidence="1">non-specific serine/threonine protein kinase</fullName>
        <ecNumber evidence="1">2.7.11.1</ecNumber>
    </recommendedName>
</protein>
<dbReference type="GO" id="GO:0005524">
    <property type="term" value="F:ATP binding"/>
    <property type="evidence" value="ECO:0007669"/>
    <property type="project" value="InterPro"/>
</dbReference>
<evidence type="ECO:0000259" key="7">
    <source>
        <dbReference type="PROSITE" id="PS51146"/>
    </source>
</evidence>
<dbReference type="InterPro" id="IPR014774">
    <property type="entry name" value="KaiC-like_dom"/>
</dbReference>
<dbReference type="GO" id="GO:0004674">
    <property type="term" value="F:protein serine/threonine kinase activity"/>
    <property type="evidence" value="ECO:0007669"/>
    <property type="project" value="UniProtKB-EC"/>
</dbReference>
<keyword evidence="6" id="KW-0378">Hydrolase</keyword>
<dbReference type="PIRSF" id="PIRSF039117">
    <property type="entry name" value="KaiC"/>
    <property type="match status" value="1"/>
</dbReference>
<dbReference type="Proteomes" id="UP000295341">
    <property type="component" value="Unassembled WGS sequence"/>
</dbReference>
<comment type="caution">
    <text evidence="8">The sequence shown here is derived from an EMBL/GenBank/DDBJ whole genome shotgun (WGS) entry which is preliminary data.</text>
</comment>
<dbReference type="SUPFAM" id="SSF52540">
    <property type="entry name" value="P-loop containing nucleoside triphosphate hydrolases"/>
    <property type="match status" value="2"/>
</dbReference>
<evidence type="ECO:0000256" key="5">
    <source>
        <dbReference type="ARBA" id="ARBA00022777"/>
    </source>
</evidence>
<dbReference type="SMART" id="SM00382">
    <property type="entry name" value="AAA"/>
    <property type="match status" value="2"/>
</dbReference>
<keyword evidence="2" id="KW-0597">Phosphoprotein</keyword>
<accession>A0A4R7NZ38</accession>
<dbReference type="EMBL" id="SOBT01000010">
    <property type="protein sequence ID" value="TDU26398.1"/>
    <property type="molecule type" value="Genomic_DNA"/>
</dbReference>
<dbReference type="InterPro" id="IPR030665">
    <property type="entry name" value="KaiC"/>
</dbReference>
<sequence>MNSPKGKIEPLDQIPSGIPGLDTILRGGFLRAGITIIQGVPGAGKTILGNQLCYNHVANGGKAIYVTLLAESHARMMLHMSQLSFFNADLVPERLYLISAFRVLEESGLKGLQDLLRREIQKHGATVVVLDGLVAAEESATSAREFKKFIHELQTQASLTDCTIFLLTGAGSRPVAPEHTMVDGILELKSENVGRRTERVLVAHKMRGVDVLRGHHAMRITAGGMEVFPRIEAVIGDPDTPPAHVTRALSSGLPVLDRITGGGFPQGSTTLLVGAVGVGKTTLGLQFLSQCTADAPGVMLSFYDGPAALLTKAGNLGLNFADAVAQHAVEIIWQPITEGQLDEICDRFLRIVRLKKAKRVFIDGIGGLSRIAGDQDRLARVLAALNIEFQLRGVTAIYTAESDLSAAIHGKPFDGLSLQGVSSVAHNIVLMRYVELRSELHRMISVLKVRSARIDSGLHLYTMGPKGIEIEDDTAGAARILHALESSGSSARVLDA</sequence>
<evidence type="ECO:0000256" key="3">
    <source>
        <dbReference type="ARBA" id="ARBA00022679"/>
    </source>
</evidence>